<dbReference type="Pfam" id="PF02096">
    <property type="entry name" value="60KD_IMP"/>
    <property type="match status" value="1"/>
</dbReference>
<proteinExistence type="inferred from homology"/>
<accession>A0AA41U6H6</accession>
<evidence type="ECO:0000259" key="15">
    <source>
        <dbReference type="Pfam" id="PF02096"/>
    </source>
</evidence>
<dbReference type="InterPro" id="IPR001708">
    <property type="entry name" value="YidC/ALB3/OXA1/COX18"/>
</dbReference>
<comment type="similarity">
    <text evidence="2">Belongs to the OXA1/ALB3/YidC family. Type 1 subfamily.</text>
</comment>
<protein>
    <recommendedName>
        <fullName evidence="3">Membrane protein insertase YidC</fullName>
    </recommendedName>
    <alternativeName>
        <fullName evidence="11">Foldase YidC</fullName>
    </alternativeName>
    <alternativeName>
        <fullName evidence="10">Membrane integrase YidC</fullName>
    </alternativeName>
    <alternativeName>
        <fullName evidence="9">Membrane protein YidC</fullName>
    </alternativeName>
</protein>
<keyword evidence="4 12" id="KW-0812">Transmembrane</keyword>
<dbReference type="InterPro" id="IPR028055">
    <property type="entry name" value="YidC/Oxa/ALB_C"/>
</dbReference>
<dbReference type="Proteomes" id="UP001165378">
    <property type="component" value="Unassembled WGS sequence"/>
</dbReference>
<evidence type="ECO:0000256" key="14">
    <source>
        <dbReference type="SAM" id="Phobius"/>
    </source>
</evidence>
<dbReference type="GO" id="GO:0051205">
    <property type="term" value="P:protein insertion into membrane"/>
    <property type="evidence" value="ECO:0007669"/>
    <property type="project" value="TreeGrafter"/>
</dbReference>
<feature type="transmembrane region" description="Helical" evidence="14">
    <location>
        <begin position="110"/>
        <end position="130"/>
    </location>
</feature>
<feature type="transmembrane region" description="Helical" evidence="14">
    <location>
        <begin position="298"/>
        <end position="319"/>
    </location>
</feature>
<evidence type="ECO:0000256" key="12">
    <source>
        <dbReference type="RuleBase" id="RU003945"/>
    </source>
</evidence>
<comment type="function">
    <text evidence="7">Required for the insertion and/or proper folding and/or complex formation of integral membrane proteins into the membrane. Involved in integration of membrane proteins that insert both dependently and independently of the Sec translocase complex, as well as at least some lipoproteins. Aids folding of multispanning membrane proteins.</text>
</comment>
<evidence type="ECO:0000256" key="1">
    <source>
        <dbReference type="ARBA" id="ARBA00004141"/>
    </source>
</evidence>
<evidence type="ECO:0000256" key="3">
    <source>
        <dbReference type="ARBA" id="ARBA00015325"/>
    </source>
</evidence>
<keyword evidence="6 14" id="KW-0472">Membrane</keyword>
<evidence type="ECO:0000313" key="16">
    <source>
        <dbReference type="EMBL" id="MCF2532997.1"/>
    </source>
</evidence>
<evidence type="ECO:0000256" key="2">
    <source>
        <dbReference type="ARBA" id="ARBA00010527"/>
    </source>
</evidence>
<dbReference type="GO" id="GO:0032977">
    <property type="term" value="F:membrane insertase activity"/>
    <property type="evidence" value="ECO:0007669"/>
    <property type="project" value="InterPro"/>
</dbReference>
<evidence type="ECO:0000256" key="11">
    <source>
        <dbReference type="ARBA" id="ARBA00033342"/>
    </source>
</evidence>
<keyword evidence="17" id="KW-1185">Reference proteome</keyword>
<evidence type="ECO:0000256" key="8">
    <source>
        <dbReference type="ARBA" id="ARBA00026028"/>
    </source>
</evidence>
<evidence type="ECO:0000256" key="6">
    <source>
        <dbReference type="ARBA" id="ARBA00023136"/>
    </source>
</evidence>
<dbReference type="RefSeq" id="WP_235057769.1">
    <property type="nucleotide sequence ID" value="NZ_JAKFHA010000042.1"/>
</dbReference>
<feature type="transmembrane region" description="Helical" evidence="14">
    <location>
        <begin position="163"/>
        <end position="184"/>
    </location>
</feature>
<keyword evidence="5 14" id="KW-1133">Transmembrane helix</keyword>
<gene>
    <name evidence="16" type="primary">yidC</name>
    <name evidence="16" type="ORF">LZ495_38095</name>
</gene>
<evidence type="ECO:0000256" key="13">
    <source>
        <dbReference type="SAM" id="MobiDB-lite"/>
    </source>
</evidence>
<comment type="subunit">
    <text evidence="8">Interacts with the Sec translocase complex via SecD. Specifically interacts with transmembrane segments of nascent integral membrane proteins during membrane integration.</text>
</comment>
<feature type="compositionally biased region" description="Low complexity" evidence="13">
    <location>
        <begin position="208"/>
        <end position="281"/>
    </location>
</feature>
<dbReference type="PANTHER" id="PTHR12428:SF65">
    <property type="entry name" value="CYTOCHROME C OXIDASE ASSEMBLY PROTEIN COX18, MITOCHONDRIAL"/>
    <property type="match status" value="1"/>
</dbReference>
<feature type="region of interest" description="Disordered" evidence="13">
    <location>
        <begin position="208"/>
        <end position="284"/>
    </location>
</feature>
<evidence type="ECO:0000256" key="5">
    <source>
        <dbReference type="ARBA" id="ARBA00022989"/>
    </source>
</evidence>
<feature type="domain" description="Membrane insertase YidC/Oxa/ALB C-terminal" evidence="15">
    <location>
        <begin position="46"/>
        <end position="171"/>
    </location>
</feature>
<comment type="subcellular location">
    <subcellularLocation>
        <location evidence="1 12">Membrane</location>
        <topology evidence="1 12">Multi-pass membrane protein</topology>
    </subcellularLocation>
</comment>
<name>A0AA41U6H6_9ACTN</name>
<evidence type="ECO:0000256" key="4">
    <source>
        <dbReference type="ARBA" id="ARBA00022692"/>
    </source>
</evidence>
<organism evidence="16 17">
    <name type="scientific">Yinghuangia soli</name>
    <dbReference type="NCBI Taxonomy" id="2908204"/>
    <lineage>
        <taxon>Bacteria</taxon>
        <taxon>Bacillati</taxon>
        <taxon>Actinomycetota</taxon>
        <taxon>Actinomycetes</taxon>
        <taxon>Kitasatosporales</taxon>
        <taxon>Streptomycetaceae</taxon>
        <taxon>Yinghuangia</taxon>
    </lineage>
</organism>
<comment type="caution">
    <text evidence="16">The sequence shown here is derived from an EMBL/GenBank/DDBJ whole genome shotgun (WGS) entry which is preliminary data.</text>
</comment>
<dbReference type="NCBIfam" id="TIGR03592">
    <property type="entry name" value="yidC_oxa1_cterm"/>
    <property type="match status" value="1"/>
</dbReference>
<sequence>MPAAIPTDTVLAAPGFLTGPIDLAGTLVSNLSDLLHPTFGTASVAAAIVLFTMSIRALLSPLGYIQARAQLGRERLGPRIALINHRHAKDPARQQRELAEMYRSEGVSPLAGCLPALAQAPFLFLLFSLFRGSGDILSHALAGMPLSAHPFAELGGSAAAADAAAAAVAALVLAVALTAACLHVRNAKATTRRAQALSAASAASAAAEAGKSSGKGANKGSGKNKATSKSNSNANSQANSNKANSKAGSNKASSNKASSNKADSKAPTATKPAPVPTAAAPAPAPAALPPAFTRALPYLPLTLVMSVGAVPLAAGLYLVTSSLWTAAERPLMRALAARRSRDVAATA</sequence>
<dbReference type="EMBL" id="JAKFHA010000042">
    <property type="protein sequence ID" value="MCF2532997.1"/>
    <property type="molecule type" value="Genomic_DNA"/>
</dbReference>
<evidence type="ECO:0000313" key="17">
    <source>
        <dbReference type="Proteomes" id="UP001165378"/>
    </source>
</evidence>
<evidence type="ECO:0000256" key="7">
    <source>
        <dbReference type="ARBA" id="ARBA00025034"/>
    </source>
</evidence>
<feature type="transmembrane region" description="Helical" evidence="14">
    <location>
        <begin position="39"/>
        <end position="59"/>
    </location>
</feature>
<reference evidence="16" key="1">
    <citation type="submission" date="2022-01" db="EMBL/GenBank/DDBJ databases">
        <title>Genome-Based Taxonomic Classification of the Phylum Actinobacteria.</title>
        <authorList>
            <person name="Gao Y."/>
        </authorList>
    </citation>
    <scope>NUCLEOTIDE SEQUENCE</scope>
    <source>
        <strain evidence="16">KLBMP 8922</strain>
    </source>
</reference>
<evidence type="ECO:0000256" key="10">
    <source>
        <dbReference type="ARBA" id="ARBA00033245"/>
    </source>
</evidence>
<dbReference type="AlphaFoldDB" id="A0AA41U6H6"/>
<dbReference type="GO" id="GO:0005886">
    <property type="term" value="C:plasma membrane"/>
    <property type="evidence" value="ECO:0007669"/>
    <property type="project" value="TreeGrafter"/>
</dbReference>
<dbReference type="PANTHER" id="PTHR12428">
    <property type="entry name" value="OXA1"/>
    <property type="match status" value="1"/>
</dbReference>
<evidence type="ECO:0000256" key="9">
    <source>
        <dbReference type="ARBA" id="ARBA00031538"/>
    </source>
</evidence>